<dbReference type="Proteomes" id="UP000026960">
    <property type="component" value="Chromosome 6"/>
</dbReference>
<proteinExistence type="predicted"/>
<dbReference type="HOGENOM" id="CLU_1386076_0_0_1"/>
<reference evidence="2" key="2">
    <citation type="submission" date="2015-03" db="UniProtKB">
        <authorList>
            <consortium name="EnsemblPlants"/>
        </authorList>
    </citation>
    <scope>IDENTIFICATION</scope>
</reference>
<accession>A0A0D3GKG4</accession>
<evidence type="ECO:0000313" key="2">
    <source>
        <dbReference type="EnsemblPlants" id="OBART06G26410.1"/>
    </source>
</evidence>
<organism evidence="2">
    <name type="scientific">Oryza barthii</name>
    <dbReference type="NCBI Taxonomy" id="65489"/>
    <lineage>
        <taxon>Eukaryota</taxon>
        <taxon>Viridiplantae</taxon>
        <taxon>Streptophyta</taxon>
        <taxon>Embryophyta</taxon>
        <taxon>Tracheophyta</taxon>
        <taxon>Spermatophyta</taxon>
        <taxon>Magnoliopsida</taxon>
        <taxon>Liliopsida</taxon>
        <taxon>Poales</taxon>
        <taxon>Poaceae</taxon>
        <taxon>BOP clade</taxon>
        <taxon>Oryzoideae</taxon>
        <taxon>Oryzeae</taxon>
        <taxon>Oryzinae</taxon>
        <taxon>Oryza</taxon>
    </lineage>
</organism>
<reference evidence="2" key="1">
    <citation type="journal article" date="2009" name="Rice">
        <title>De Novo Next Generation Sequencing of Plant Genomes.</title>
        <authorList>
            <person name="Rounsley S."/>
            <person name="Marri P.R."/>
            <person name="Yu Y."/>
            <person name="He R."/>
            <person name="Sisneros N."/>
            <person name="Goicoechea J.L."/>
            <person name="Lee S.J."/>
            <person name="Angelova A."/>
            <person name="Kudrna D."/>
            <person name="Luo M."/>
            <person name="Affourtit J."/>
            <person name="Desany B."/>
            <person name="Knight J."/>
            <person name="Niazi F."/>
            <person name="Egholm M."/>
            <person name="Wing R.A."/>
        </authorList>
    </citation>
    <scope>NUCLEOTIDE SEQUENCE [LARGE SCALE GENOMIC DNA]</scope>
    <source>
        <strain evidence="2">cv. IRGC 105608</strain>
    </source>
</reference>
<protein>
    <submittedName>
        <fullName evidence="2">Uncharacterized protein</fullName>
    </submittedName>
</protein>
<dbReference type="EnsemblPlants" id="OBART06G26410.1">
    <property type="protein sequence ID" value="OBART06G26410.1"/>
    <property type="gene ID" value="OBART06G26410"/>
</dbReference>
<feature type="region of interest" description="Disordered" evidence="1">
    <location>
        <begin position="32"/>
        <end position="55"/>
    </location>
</feature>
<name>A0A0D3GKG4_9ORYZ</name>
<keyword evidence="3" id="KW-1185">Reference proteome</keyword>
<dbReference type="PaxDb" id="65489-OBART06G26410.1"/>
<evidence type="ECO:0000313" key="3">
    <source>
        <dbReference type="Proteomes" id="UP000026960"/>
    </source>
</evidence>
<dbReference type="Gramene" id="OBART06G26410.1">
    <property type="protein sequence ID" value="OBART06G26410.1"/>
    <property type="gene ID" value="OBART06G26410"/>
</dbReference>
<dbReference type="AlphaFoldDB" id="A0A0D3GKG4"/>
<sequence>MLSPLFLEPNAVFFPSLTPSLSLLSRSSGDGARAAERSGGLDGDGAGRSSDEQRRRLGGQAERWWIWGRRRRRSRRSTEAAAWRSTAANFLASPPLACPRCLVRVFLARRGSLGSGVAARQIQWRWFVRRGARMAVAVASSPPRCPPPQTSDTDLAVQDDRGAADELRAALRRHALPVPHDRWRPLTPTPLAPQCCF</sequence>
<evidence type="ECO:0000256" key="1">
    <source>
        <dbReference type="SAM" id="MobiDB-lite"/>
    </source>
</evidence>